<dbReference type="RefSeq" id="WP_103223016.1">
    <property type="nucleotide sequence ID" value="NZ_PPCN01000005.1"/>
</dbReference>
<dbReference type="SUPFAM" id="SSF51197">
    <property type="entry name" value="Clavaminate synthase-like"/>
    <property type="match status" value="1"/>
</dbReference>
<dbReference type="Proteomes" id="UP000236959">
    <property type="component" value="Unassembled WGS sequence"/>
</dbReference>
<organism evidence="1 2">
    <name type="scientific">Roseibium marinum</name>
    <dbReference type="NCBI Taxonomy" id="281252"/>
    <lineage>
        <taxon>Bacteria</taxon>
        <taxon>Pseudomonadati</taxon>
        <taxon>Pseudomonadota</taxon>
        <taxon>Alphaproteobacteria</taxon>
        <taxon>Hyphomicrobiales</taxon>
        <taxon>Stappiaceae</taxon>
        <taxon>Roseibium</taxon>
    </lineage>
</organism>
<name>A0A2S3UTR7_9HYPH</name>
<sequence>MSRFLKAKSWLSTLSDSDIGSIVSQINTEGIYSAPEFLSKDELLHMQEFVSAAIEKAGNKTVSLKKDEASDTRLNELVDSSEFSDFIFRLYSTGFGTPPPNLDCYQILRCLTGESAAAHSWKFHYDSYMITALVPIVVPSKGMRGDFLIIPNTRHMRSSYALNLLDKVLLDNALTQKMLRRRISDGQRVKRISLTPGNLYLFWGYRSIHTNEAVDDEMVRATVLFHYADPHTGSFLKRQLGRA</sequence>
<dbReference type="EMBL" id="PPCN01000005">
    <property type="protein sequence ID" value="POF31076.1"/>
    <property type="molecule type" value="Genomic_DNA"/>
</dbReference>
<gene>
    <name evidence="1" type="ORF">CLV41_105256</name>
</gene>
<comment type="caution">
    <text evidence="1">The sequence shown here is derived from an EMBL/GenBank/DDBJ whole genome shotgun (WGS) entry which is preliminary data.</text>
</comment>
<proteinExistence type="predicted"/>
<protein>
    <submittedName>
        <fullName evidence="1">Uncharacterized protein</fullName>
    </submittedName>
</protein>
<dbReference type="AlphaFoldDB" id="A0A2S3UTR7"/>
<accession>A0A2S3UTR7</accession>
<evidence type="ECO:0000313" key="1">
    <source>
        <dbReference type="EMBL" id="POF31076.1"/>
    </source>
</evidence>
<evidence type="ECO:0000313" key="2">
    <source>
        <dbReference type="Proteomes" id="UP000236959"/>
    </source>
</evidence>
<keyword evidence="2" id="KW-1185">Reference proteome</keyword>
<dbReference type="OrthoDB" id="4732009at2"/>
<reference evidence="1 2" key="1">
    <citation type="submission" date="2018-01" db="EMBL/GenBank/DDBJ databases">
        <title>Genomic Encyclopedia of Archaeal and Bacterial Type Strains, Phase II (KMG-II): from individual species to whole genera.</title>
        <authorList>
            <person name="Goeker M."/>
        </authorList>
    </citation>
    <scope>NUCLEOTIDE SEQUENCE [LARGE SCALE GENOMIC DNA]</scope>
    <source>
        <strain evidence="1 2">DSM 17023</strain>
    </source>
</reference>